<dbReference type="STRING" id="1294262.GCA_001316085_00034"/>
<dbReference type="SUPFAM" id="SSF55729">
    <property type="entry name" value="Acyl-CoA N-acyltransferases (Nat)"/>
    <property type="match status" value="1"/>
</dbReference>
<accession>A0A510DWM6</accession>
<reference evidence="2 3" key="2">
    <citation type="journal article" date="2020" name="Int. J. Syst. Evol. Microbiol.">
        <title>Sulfuracidifex tepidarius gen. nov., sp. nov. and transfer of Sulfolobus metallicus Huber and Stetter 1992 to the genus Sulfuracidifex as Sulfuracidifex metallicus comb. nov.</title>
        <authorList>
            <person name="Itoh T."/>
            <person name="Miura T."/>
            <person name="Sakai H.D."/>
            <person name="Kato S."/>
            <person name="Ohkuma M."/>
            <person name="Takashina T."/>
        </authorList>
    </citation>
    <scope>NUCLEOTIDE SEQUENCE</scope>
    <source>
        <strain evidence="1 3">IC-006</strain>
        <strain evidence="2">IC-007</strain>
    </source>
</reference>
<dbReference type="OrthoDB" id="26340at2157"/>
<evidence type="ECO:0000313" key="3">
    <source>
        <dbReference type="Proteomes" id="UP000322983"/>
    </source>
</evidence>
<dbReference type="InterPro" id="IPR016181">
    <property type="entry name" value="Acyl_CoA_acyltransferase"/>
</dbReference>
<gene>
    <name evidence="1" type="ORF">IC006_1957</name>
    <name evidence="2" type="ORF">IC007_1965</name>
</gene>
<dbReference type="RefSeq" id="WP_054844791.1">
    <property type="nucleotide sequence ID" value="NZ_AP018929.1"/>
</dbReference>
<dbReference type="Gene3D" id="3.40.630.30">
    <property type="match status" value="1"/>
</dbReference>
<protein>
    <recommendedName>
        <fullName evidence="5">DUF1122 domain-containing protein</fullName>
    </recommendedName>
</protein>
<dbReference type="KEGG" id="step:IC006_1957"/>
<dbReference type="EMBL" id="AP018929">
    <property type="protein sequence ID" value="BBG24626.1"/>
    <property type="molecule type" value="Genomic_DNA"/>
</dbReference>
<sequence length="182" mass="21254">MIKGKIGGLEVTCSESKRTHIRELFYFTLFVDNIQVAKVSFFTGREYYPPWIELDYDPWLRKRNLETDLFKLIYEKLDCNGKLFVTYDKDKETEGMILKGYSAVDTPLGRSMLEAGFTWFKTWYIPEGGNEGSAKIQGNKSCNLEDSVRQLRELLDDVKTEEVKQIILKRIDDIRKSRDNTV</sequence>
<proteinExistence type="predicted"/>
<evidence type="ECO:0000313" key="4">
    <source>
        <dbReference type="Proteomes" id="UP000325030"/>
    </source>
</evidence>
<organism evidence="2 4">
    <name type="scientific">Sulfuracidifex tepidarius</name>
    <dbReference type="NCBI Taxonomy" id="1294262"/>
    <lineage>
        <taxon>Archaea</taxon>
        <taxon>Thermoproteota</taxon>
        <taxon>Thermoprotei</taxon>
        <taxon>Sulfolobales</taxon>
        <taxon>Sulfolobaceae</taxon>
        <taxon>Sulfuracidifex</taxon>
    </lineage>
</organism>
<dbReference type="AlphaFoldDB" id="A0A510E4J0"/>
<evidence type="ECO:0000313" key="2">
    <source>
        <dbReference type="EMBL" id="BBG27414.1"/>
    </source>
</evidence>
<name>A0A510E4J0_9CREN</name>
<accession>A0A510E4J0</accession>
<dbReference type="Proteomes" id="UP000322983">
    <property type="component" value="Chromosome"/>
</dbReference>
<dbReference type="Proteomes" id="UP000325030">
    <property type="component" value="Chromosome"/>
</dbReference>
<dbReference type="GeneID" id="41718298"/>
<dbReference type="InterPro" id="IPR008304">
    <property type="entry name" value="UCP017998"/>
</dbReference>
<keyword evidence="3" id="KW-1185">Reference proteome</keyword>
<reference evidence="4" key="1">
    <citation type="submission" date="2018-09" db="EMBL/GenBank/DDBJ databases">
        <title>Complete Genome Sequencing of Sulfolobus sp. JCM 16834.</title>
        <authorList>
            <person name="Kato S."/>
            <person name="Itoh T."/>
            <person name="Ohkuma M."/>
        </authorList>
    </citation>
    <scope>NUCLEOTIDE SEQUENCE [LARGE SCALE GENOMIC DNA]</scope>
    <source>
        <strain evidence="4">IC-007</strain>
    </source>
</reference>
<dbReference type="Pfam" id="PF06557">
    <property type="entry name" value="DUF1122"/>
    <property type="match status" value="1"/>
</dbReference>
<evidence type="ECO:0008006" key="5">
    <source>
        <dbReference type="Google" id="ProtNLM"/>
    </source>
</evidence>
<evidence type="ECO:0000313" key="1">
    <source>
        <dbReference type="EMBL" id="BBG24626.1"/>
    </source>
</evidence>
<dbReference type="EMBL" id="AP018930">
    <property type="protein sequence ID" value="BBG27414.1"/>
    <property type="molecule type" value="Genomic_DNA"/>
</dbReference>